<keyword evidence="2" id="KW-0238">DNA-binding</keyword>
<feature type="domain" description="HTH luxR-type" evidence="5">
    <location>
        <begin position="20"/>
        <end position="78"/>
    </location>
</feature>
<dbReference type="InterPro" id="IPR036388">
    <property type="entry name" value="WH-like_DNA-bd_sf"/>
</dbReference>
<accession>A0A9W4DWY3</accession>
<keyword evidence="1" id="KW-0805">Transcription regulation</keyword>
<evidence type="ECO:0000256" key="3">
    <source>
        <dbReference type="ARBA" id="ARBA00023163"/>
    </source>
</evidence>
<name>A0A9W4DWY3_9ACTN</name>
<comment type="caution">
    <text evidence="6">The sequence shown here is derived from an EMBL/GenBank/DDBJ whole genome shotgun (WGS) entry which is preliminary data.</text>
</comment>
<dbReference type="Proteomes" id="UP001152519">
    <property type="component" value="Unassembled WGS sequence"/>
</dbReference>
<dbReference type="PANTHER" id="PTHR44688:SF16">
    <property type="entry name" value="DNA-BINDING TRANSCRIPTIONAL ACTIVATOR DEVR_DOSR"/>
    <property type="match status" value="1"/>
</dbReference>
<dbReference type="PRINTS" id="PR00038">
    <property type="entry name" value="HTHLUXR"/>
</dbReference>
<dbReference type="InterPro" id="IPR016032">
    <property type="entry name" value="Sig_transdc_resp-reg_C-effctor"/>
</dbReference>
<protein>
    <recommendedName>
        <fullName evidence="5">HTH luxR-type domain-containing protein</fullName>
    </recommendedName>
</protein>
<dbReference type="SMART" id="SM00421">
    <property type="entry name" value="HTH_LUXR"/>
    <property type="match status" value="1"/>
</dbReference>
<keyword evidence="7" id="KW-1185">Reference proteome</keyword>
<dbReference type="SUPFAM" id="SSF46894">
    <property type="entry name" value="C-terminal effector domain of the bipartite response regulators"/>
    <property type="match status" value="1"/>
</dbReference>
<keyword evidence="3" id="KW-0804">Transcription</keyword>
<dbReference type="GO" id="GO:0003677">
    <property type="term" value="F:DNA binding"/>
    <property type="evidence" value="ECO:0007669"/>
    <property type="project" value="UniProtKB-KW"/>
</dbReference>
<reference evidence="6" key="1">
    <citation type="submission" date="2021-05" db="EMBL/GenBank/DDBJ databases">
        <authorList>
            <person name="Arsene-Ploetze F."/>
        </authorList>
    </citation>
    <scope>NUCLEOTIDE SEQUENCE</scope>
    <source>
        <strain evidence="6">DSM 42138</strain>
    </source>
</reference>
<gene>
    <name evidence="6" type="ORF">SCOCK_50008</name>
</gene>
<dbReference type="PANTHER" id="PTHR44688">
    <property type="entry name" value="DNA-BINDING TRANSCRIPTIONAL ACTIVATOR DEVR_DOSR"/>
    <property type="match status" value="1"/>
</dbReference>
<dbReference type="EMBL" id="CAJSLV010000081">
    <property type="protein sequence ID" value="CAG6396959.1"/>
    <property type="molecule type" value="Genomic_DNA"/>
</dbReference>
<dbReference type="PROSITE" id="PS50043">
    <property type="entry name" value="HTH_LUXR_2"/>
    <property type="match status" value="1"/>
</dbReference>
<organism evidence="6 7">
    <name type="scientific">Actinacidiphila cocklensis</name>
    <dbReference type="NCBI Taxonomy" id="887465"/>
    <lineage>
        <taxon>Bacteria</taxon>
        <taxon>Bacillati</taxon>
        <taxon>Actinomycetota</taxon>
        <taxon>Actinomycetes</taxon>
        <taxon>Kitasatosporales</taxon>
        <taxon>Streptomycetaceae</taxon>
        <taxon>Actinacidiphila</taxon>
    </lineage>
</organism>
<dbReference type="AlphaFoldDB" id="A0A9W4DWY3"/>
<evidence type="ECO:0000256" key="4">
    <source>
        <dbReference type="SAM" id="MobiDB-lite"/>
    </source>
</evidence>
<dbReference type="RefSeq" id="WP_422665316.1">
    <property type="nucleotide sequence ID" value="NZ_CAJSLV010000081.1"/>
</dbReference>
<dbReference type="Gene3D" id="1.10.10.10">
    <property type="entry name" value="Winged helix-like DNA-binding domain superfamily/Winged helix DNA-binding domain"/>
    <property type="match status" value="1"/>
</dbReference>
<evidence type="ECO:0000313" key="6">
    <source>
        <dbReference type="EMBL" id="CAG6396959.1"/>
    </source>
</evidence>
<evidence type="ECO:0000313" key="7">
    <source>
        <dbReference type="Proteomes" id="UP001152519"/>
    </source>
</evidence>
<feature type="region of interest" description="Disordered" evidence="4">
    <location>
        <begin position="1"/>
        <end position="29"/>
    </location>
</feature>
<sequence length="91" mass="9556">MVDPPVPPRAGLSDHGGEGPPQDQGRPRHLVAAGTTNKEAARRLFIGEATVKTHLLHLYAELGVRDRAAAVAAADKAGLLDRPARTPPPGR</sequence>
<dbReference type="GO" id="GO:0006355">
    <property type="term" value="P:regulation of DNA-templated transcription"/>
    <property type="evidence" value="ECO:0007669"/>
    <property type="project" value="InterPro"/>
</dbReference>
<evidence type="ECO:0000256" key="1">
    <source>
        <dbReference type="ARBA" id="ARBA00023015"/>
    </source>
</evidence>
<evidence type="ECO:0000259" key="5">
    <source>
        <dbReference type="PROSITE" id="PS50043"/>
    </source>
</evidence>
<proteinExistence type="predicted"/>
<evidence type="ECO:0000256" key="2">
    <source>
        <dbReference type="ARBA" id="ARBA00023125"/>
    </source>
</evidence>
<dbReference type="InterPro" id="IPR000792">
    <property type="entry name" value="Tscrpt_reg_LuxR_C"/>
</dbReference>
<dbReference type="Pfam" id="PF00196">
    <property type="entry name" value="GerE"/>
    <property type="match status" value="1"/>
</dbReference>